<comment type="similarity">
    <text evidence="2 6">Belongs to the SPT4 family.</text>
</comment>
<dbReference type="InterPro" id="IPR029040">
    <property type="entry name" value="RPABC4/Spt4"/>
</dbReference>
<dbReference type="GO" id="GO:0008270">
    <property type="term" value="F:zinc ion binding"/>
    <property type="evidence" value="ECO:0007669"/>
    <property type="project" value="InterPro"/>
</dbReference>
<evidence type="ECO:0000256" key="1">
    <source>
        <dbReference type="ARBA" id="ARBA00004123"/>
    </source>
</evidence>
<organism evidence="8 9">
    <name type="scientific">Coemansia spiralis</name>
    <dbReference type="NCBI Taxonomy" id="417178"/>
    <lineage>
        <taxon>Eukaryota</taxon>
        <taxon>Fungi</taxon>
        <taxon>Fungi incertae sedis</taxon>
        <taxon>Zoopagomycota</taxon>
        <taxon>Kickxellomycotina</taxon>
        <taxon>Kickxellomycetes</taxon>
        <taxon>Kickxellales</taxon>
        <taxon>Kickxellaceae</taxon>
        <taxon>Coemansia</taxon>
    </lineage>
</organism>
<evidence type="ECO:0000256" key="6">
    <source>
        <dbReference type="PIRNR" id="PIRNR025023"/>
    </source>
</evidence>
<dbReference type="GO" id="GO:0006355">
    <property type="term" value="P:regulation of DNA-templated transcription"/>
    <property type="evidence" value="ECO:0007669"/>
    <property type="project" value="InterPro"/>
</dbReference>
<gene>
    <name evidence="8" type="primary">SPT4</name>
    <name evidence="8" type="ORF">GGI25_003211</name>
</gene>
<proteinExistence type="inferred from homology"/>
<dbReference type="GO" id="GO:0000993">
    <property type="term" value="F:RNA polymerase II complex binding"/>
    <property type="evidence" value="ECO:0007669"/>
    <property type="project" value="TreeGrafter"/>
</dbReference>
<evidence type="ECO:0000313" key="8">
    <source>
        <dbReference type="EMBL" id="KAJ2677456.1"/>
    </source>
</evidence>
<dbReference type="AlphaFoldDB" id="A0A9W8KYD2"/>
<dbReference type="SUPFAM" id="SSF63393">
    <property type="entry name" value="RNA polymerase subunits"/>
    <property type="match status" value="1"/>
</dbReference>
<evidence type="ECO:0000256" key="2">
    <source>
        <dbReference type="ARBA" id="ARBA00010464"/>
    </source>
</evidence>
<sequence>MASLVPKDKRQLRACLICGIVLNHHVFRDQGCPNCESYVRMRGQNDVVIDCTSSTFDGMMAMFQPNKSWVAKFSHVNSYKPGVYAAHVTGRIPEDIEDALAQKGITYHPRDGTADE</sequence>
<dbReference type="SMART" id="SM01389">
    <property type="entry name" value="Spt4"/>
    <property type="match status" value="1"/>
</dbReference>
<comment type="caution">
    <text evidence="8">The sequence shown here is derived from an EMBL/GenBank/DDBJ whole genome shotgun (WGS) entry which is preliminary data.</text>
</comment>
<dbReference type="GO" id="GO:0003746">
    <property type="term" value="F:translation elongation factor activity"/>
    <property type="evidence" value="ECO:0007669"/>
    <property type="project" value="UniProtKB-KW"/>
</dbReference>
<evidence type="ECO:0000256" key="3">
    <source>
        <dbReference type="ARBA" id="ARBA00020182"/>
    </source>
</evidence>
<dbReference type="PANTHER" id="PTHR12882:SF1">
    <property type="entry name" value="TRANSCRIPTION ELONGATION FACTOR SPT4"/>
    <property type="match status" value="1"/>
</dbReference>
<dbReference type="OrthoDB" id="248751at2759"/>
<name>A0A9W8KYD2_9FUNG</name>
<comment type="function">
    <text evidence="6">The SPT4-SPT5 complex mediates both activation and inhibition of transcription elongation, and plays a role in pre-mRNA processing. This complex seems to be important for the stability of the RNA polymerase II elongation machinery on the chromatin template but not for the inherent ability of this machinery to translocate down the gene.</text>
</comment>
<dbReference type="GO" id="GO:0140673">
    <property type="term" value="P:transcription elongation-coupled chromatin remodeling"/>
    <property type="evidence" value="ECO:0007669"/>
    <property type="project" value="InterPro"/>
</dbReference>
<dbReference type="Proteomes" id="UP001151518">
    <property type="component" value="Unassembled WGS sequence"/>
</dbReference>
<dbReference type="InterPro" id="IPR038510">
    <property type="entry name" value="Spt4_sf"/>
</dbReference>
<keyword evidence="8" id="KW-0648">Protein biosynthesis</keyword>
<reference evidence="8" key="1">
    <citation type="submission" date="2022-07" db="EMBL/GenBank/DDBJ databases">
        <title>Phylogenomic reconstructions and comparative analyses of Kickxellomycotina fungi.</title>
        <authorList>
            <person name="Reynolds N.K."/>
            <person name="Stajich J.E."/>
            <person name="Barry K."/>
            <person name="Grigoriev I.V."/>
            <person name="Crous P."/>
            <person name="Smith M.E."/>
        </authorList>
    </citation>
    <scope>NUCLEOTIDE SEQUENCE</scope>
    <source>
        <strain evidence="8">NRRL 3115</strain>
    </source>
</reference>
<evidence type="ECO:0000259" key="7">
    <source>
        <dbReference type="SMART" id="SM01389"/>
    </source>
</evidence>
<dbReference type="CDD" id="cd07973">
    <property type="entry name" value="Spt4"/>
    <property type="match status" value="1"/>
</dbReference>
<keyword evidence="4 6" id="KW-0804">Transcription</keyword>
<evidence type="ECO:0000256" key="5">
    <source>
        <dbReference type="ARBA" id="ARBA00023242"/>
    </source>
</evidence>
<dbReference type="PIRSF" id="PIRSF025023">
    <property type="entry name" value="Spt4"/>
    <property type="match status" value="1"/>
</dbReference>
<dbReference type="InterPro" id="IPR022800">
    <property type="entry name" value="Spt4/RpoE2_Znf"/>
</dbReference>
<dbReference type="Pfam" id="PF06093">
    <property type="entry name" value="Spt4"/>
    <property type="match status" value="1"/>
</dbReference>
<dbReference type="InterPro" id="IPR009287">
    <property type="entry name" value="Spt4"/>
</dbReference>
<dbReference type="GO" id="GO:0032044">
    <property type="term" value="C:DSIF complex"/>
    <property type="evidence" value="ECO:0007669"/>
    <property type="project" value="TreeGrafter"/>
</dbReference>
<feature type="domain" description="Spt4/RpoE2 zinc finger" evidence="7">
    <location>
        <begin position="12"/>
        <end position="89"/>
    </location>
</feature>
<dbReference type="PANTHER" id="PTHR12882">
    <property type="entry name" value="SUPPRESSOR OF TY 4"/>
    <property type="match status" value="1"/>
</dbReference>
<comment type="subcellular location">
    <subcellularLocation>
        <location evidence="1 6">Nucleus</location>
    </subcellularLocation>
</comment>
<keyword evidence="8" id="KW-0251">Elongation factor</keyword>
<evidence type="ECO:0000313" key="9">
    <source>
        <dbReference type="Proteomes" id="UP001151518"/>
    </source>
</evidence>
<protein>
    <recommendedName>
        <fullName evidence="3 6">Transcription elongation factor SPT4</fullName>
    </recommendedName>
</protein>
<dbReference type="EMBL" id="JANBTW010000033">
    <property type="protein sequence ID" value="KAJ2677456.1"/>
    <property type="molecule type" value="Genomic_DNA"/>
</dbReference>
<accession>A0A9W8KYD2</accession>
<evidence type="ECO:0000256" key="4">
    <source>
        <dbReference type="ARBA" id="ARBA00023163"/>
    </source>
</evidence>
<dbReference type="Gene3D" id="3.30.40.210">
    <property type="match status" value="1"/>
</dbReference>
<keyword evidence="5 6" id="KW-0539">Nucleus</keyword>